<accession>A0ABW3V5K1</accession>
<evidence type="ECO:0000313" key="1">
    <source>
        <dbReference type="EMBL" id="MFD1227070.1"/>
    </source>
</evidence>
<organism evidence="1 2">
    <name type="scientific">Pseudochrobactrum kiredjianiae</name>
    <dbReference type="NCBI Taxonomy" id="386305"/>
    <lineage>
        <taxon>Bacteria</taxon>
        <taxon>Pseudomonadati</taxon>
        <taxon>Pseudomonadota</taxon>
        <taxon>Alphaproteobacteria</taxon>
        <taxon>Hyphomicrobiales</taxon>
        <taxon>Brucellaceae</taxon>
        <taxon>Pseudochrobactrum</taxon>
    </lineage>
</organism>
<reference evidence="2" key="1">
    <citation type="journal article" date="2019" name="Int. J. Syst. Evol. Microbiol.">
        <title>The Global Catalogue of Microorganisms (GCM) 10K type strain sequencing project: providing services to taxonomists for standard genome sequencing and annotation.</title>
        <authorList>
            <consortium name="The Broad Institute Genomics Platform"/>
            <consortium name="The Broad Institute Genome Sequencing Center for Infectious Disease"/>
            <person name="Wu L."/>
            <person name="Ma J."/>
        </authorList>
    </citation>
    <scope>NUCLEOTIDE SEQUENCE [LARGE SCALE GENOMIC DNA]</scope>
    <source>
        <strain evidence="2">CCUG 49584</strain>
    </source>
</reference>
<evidence type="ECO:0000313" key="2">
    <source>
        <dbReference type="Proteomes" id="UP001597263"/>
    </source>
</evidence>
<protein>
    <recommendedName>
        <fullName evidence="3">Antibiotic biosynthesis monooxygenase</fullName>
    </recommendedName>
</protein>
<dbReference type="Proteomes" id="UP001597263">
    <property type="component" value="Unassembled WGS sequence"/>
</dbReference>
<sequence length="42" mass="4733">MLVFVEVKPDRTTPEIFETFAEATKNNSMVMEEVKETSAIGI</sequence>
<dbReference type="RefSeq" id="WP_374806584.1">
    <property type="nucleotide sequence ID" value="NZ_JAUCBM010000003.1"/>
</dbReference>
<evidence type="ECO:0008006" key="3">
    <source>
        <dbReference type="Google" id="ProtNLM"/>
    </source>
</evidence>
<name>A0ABW3V5K1_9HYPH</name>
<gene>
    <name evidence="1" type="ORF">ACFQ35_07915</name>
</gene>
<proteinExistence type="predicted"/>
<comment type="caution">
    <text evidence="1">The sequence shown here is derived from an EMBL/GenBank/DDBJ whole genome shotgun (WGS) entry which is preliminary data.</text>
</comment>
<keyword evidence="2" id="KW-1185">Reference proteome</keyword>
<dbReference type="EMBL" id="JBHTMA010000033">
    <property type="protein sequence ID" value="MFD1227070.1"/>
    <property type="molecule type" value="Genomic_DNA"/>
</dbReference>